<evidence type="ECO:0000313" key="2">
    <source>
        <dbReference type="EMBL" id="KAF4373765.1"/>
    </source>
</evidence>
<feature type="compositionally biased region" description="Polar residues" evidence="1">
    <location>
        <begin position="52"/>
        <end position="62"/>
    </location>
</feature>
<protein>
    <submittedName>
        <fullName evidence="2">Uncharacterized protein</fullName>
    </submittedName>
</protein>
<dbReference type="AlphaFoldDB" id="A0A7J6FSV6"/>
<dbReference type="Pfam" id="PF14223">
    <property type="entry name" value="Retrotran_gag_2"/>
    <property type="match status" value="1"/>
</dbReference>
<gene>
    <name evidence="2" type="ORF">G4B88_009339</name>
</gene>
<keyword evidence="3" id="KW-1185">Reference proteome</keyword>
<accession>A0A7J6FSV6</accession>
<evidence type="ECO:0000313" key="3">
    <source>
        <dbReference type="Proteomes" id="UP000583929"/>
    </source>
</evidence>
<name>A0A7J6FSV6_CANSA</name>
<comment type="caution">
    <text evidence="2">The sequence shown here is derived from an EMBL/GenBank/DDBJ whole genome shotgun (WGS) entry which is preliminary data.</text>
</comment>
<organism evidence="2 3">
    <name type="scientific">Cannabis sativa</name>
    <name type="common">Hemp</name>
    <name type="synonym">Marijuana</name>
    <dbReference type="NCBI Taxonomy" id="3483"/>
    <lineage>
        <taxon>Eukaryota</taxon>
        <taxon>Viridiplantae</taxon>
        <taxon>Streptophyta</taxon>
        <taxon>Embryophyta</taxon>
        <taxon>Tracheophyta</taxon>
        <taxon>Spermatophyta</taxon>
        <taxon>Magnoliopsida</taxon>
        <taxon>eudicotyledons</taxon>
        <taxon>Gunneridae</taxon>
        <taxon>Pentapetalae</taxon>
        <taxon>rosids</taxon>
        <taxon>fabids</taxon>
        <taxon>Rosales</taxon>
        <taxon>Cannabaceae</taxon>
        <taxon>Cannabis</taxon>
    </lineage>
</organism>
<dbReference type="PANTHER" id="PTHR47481">
    <property type="match status" value="1"/>
</dbReference>
<dbReference type="PANTHER" id="PTHR47481:SF22">
    <property type="entry name" value="RETROTRANSPOSON GAG DOMAIN-CONTAINING PROTEIN"/>
    <property type="match status" value="1"/>
</dbReference>
<sequence length="264" mass="29180">MYRIGQKSGLDFETFYGYVIAISANKTRVAFHLEPTFEVTFVLHGISRPRLASSTESTSSNPAPIARTPLSTVPTNQMQSNWNTFYNSLTSVIPTMIGHELDKILLVGNPPLQFLVTGEPNPEYNQWKCKDQLLLSWLRSSMIEGVLTSIASFSSSHAGGQSISDYVDKTQAIADSLTVAGSPILDQDLILQLLNGLGSEYDPVVSWITARSDVLTFEEVQALLLCHESRLEHHSSVTDLSMKLQANVAFTGSRNPLYRPPHHD</sequence>
<dbReference type="Proteomes" id="UP000583929">
    <property type="component" value="Unassembled WGS sequence"/>
</dbReference>
<proteinExistence type="predicted"/>
<reference evidence="2 3" key="1">
    <citation type="journal article" date="2020" name="bioRxiv">
        <title>Sequence and annotation of 42 cannabis genomes reveals extensive copy number variation in cannabinoid synthesis and pathogen resistance genes.</title>
        <authorList>
            <person name="Mckernan K.J."/>
            <person name="Helbert Y."/>
            <person name="Kane L.T."/>
            <person name="Ebling H."/>
            <person name="Zhang L."/>
            <person name="Liu B."/>
            <person name="Eaton Z."/>
            <person name="Mclaughlin S."/>
            <person name="Kingan S."/>
            <person name="Baybayan P."/>
            <person name="Concepcion G."/>
            <person name="Jordan M."/>
            <person name="Riva A."/>
            <person name="Barbazuk W."/>
            <person name="Harkins T."/>
        </authorList>
    </citation>
    <scope>NUCLEOTIDE SEQUENCE [LARGE SCALE GENOMIC DNA]</scope>
    <source>
        <strain evidence="3">cv. Jamaican Lion 4</strain>
        <tissue evidence="2">Leaf</tissue>
    </source>
</reference>
<feature type="region of interest" description="Disordered" evidence="1">
    <location>
        <begin position="52"/>
        <end position="72"/>
    </location>
</feature>
<dbReference type="EMBL" id="JAATIQ010000174">
    <property type="protein sequence ID" value="KAF4373765.1"/>
    <property type="molecule type" value="Genomic_DNA"/>
</dbReference>
<evidence type="ECO:0000256" key="1">
    <source>
        <dbReference type="SAM" id="MobiDB-lite"/>
    </source>
</evidence>